<dbReference type="RefSeq" id="XP_044548704.1">
    <property type="nucleotide sequence ID" value="XM_044694692.1"/>
</dbReference>
<feature type="compositionally biased region" description="Polar residues" evidence="1">
    <location>
        <begin position="202"/>
        <end position="212"/>
    </location>
</feature>
<feature type="compositionally biased region" description="Polar residues" evidence="1">
    <location>
        <begin position="335"/>
        <end position="345"/>
    </location>
</feature>
<gene>
    <name evidence="2" type="ORF">C9374_004992</name>
</gene>
<accession>A0AA88GS07</accession>
<dbReference type="AlphaFoldDB" id="A0AA88GS07"/>
<dbReference type="EMBL" id="PYSW02000022">
    <property type="protein sequence ID" value="KAG2383025.1"/>
    <property type="molecule type" value="Genomic_DNA"/>
</dbReference>
<feature type="region of interest" description="Disordered" evidence="1">
    <location>
        <begin position="310"/>
        <end position="362"/>
    </location>
</feature>
<feature type="compositionally biased region" description="Basic and acidic residues" evidence="1">
    <location>
        <begin position="239"/>
        <end position="255"/>
    </location>
</feature>
<organism evidence="2 3">
    <name type="scientific">Naegleria lovaniensis</name>
    <name type="common">Amoeba</name>
    <dbReference type="NCBI Taxonomy" id="51637"/>
    <lineage>
        <taxon>Eukaryota</taxon>
        <taxon>Discoba</taxon>
        <taxon>Heterolobosea</taxon>
        <taxon>Tetramitia</taxon>
        <taxon>Eutetramitia</taxon>
        <taxon>Vahlkampfiidae</taxon>
        <taxon>Naegleria</taxon>
    </lineage>
</organism>
<feature type="compositionally biased region" description="Low complexity" evidence="1">
    <location>
        <begin position="32"/>
        <end position="43"/>
    </location>
</feature>
<feature type="region of interest" description="Disordered" evidence="1">
    <location>
        <begin position="642"/>
        <end position="662"/>
    </location>
</feature>
<feature type="region of interest" description="Disordered" evidence="1">
    <location>
        <begin position="125"/>
        <end position="278"/>
    </location>
</feature>
<feature type="compositionally biased region" description="Basic and acidic residues" evidence="1">
    <location>
        <begin position="1"/>
        <end position="10"/>
    </location>
</feature>
<feature type="compositionally biased region" description="Basic and acidic residues" evidence="1">
    <location>
        <begin position="18"/>
        <end position="31"/>
    </location>
</feature>
<reference evidence="2 3" key="1">
    <citation type="journal article" date="2018" name="BMC Genomics">
        <title>The genome of Naegleria lovaniensis, the basis for a comparative approach to unravel pathogenicity factors of the human pathogenic amoeba N. fowleri.</title>
        <authorList>
            <person name="Liechti N."/>
            <person name="Schurch N."/>
            <person name="Bruggmann R."/>
            <person name="Wittwer M."/>
        </authorList>
    </citation>
    <scope>NUCLEOTIDE SEQUENCE [LARGE SCALE GENOMIC DNA]</scope>
    <source>
        <strain evidence="2 3">ATCC 30569</strain>
    </source>
</reference>
<keyword evidence="3" id="KW-1185">Reference proteome</keyword>
<evidence type="ECO:0000313" key="3">
    <source>
        <dbReference type="Proteomes" id="UP000816034"/>
    </source>
</evidence>
<sequence length="742" mass="86675">MQLSGREDIFKASIPKSRRMEHVHDEEERSRSSLSMSPMNLSSTIGGGMKQNQYDHQQQMHTSESVHVERKLTSSLNQLNRKILEPLLRDLEMAHSLFSQVNMGTKKALKEFVFLKKKEEVERKEFERMDQEEEELRKQQQILSARERRHSVGHKNALMSNSSQSNSKRSDAQPQINPAMDANAESVSEVTQRPPQIPKITPESQPSKTLIPTTVKKELSVPQNVNKKNQPTTSTKPTLKRDSNSQKQLPNEKKPHSGKSQQLLPNQNSFKDPTKKKTDLDNILAMARKIRNYEETKAFENIVNKKIESKENSSSLQQENEHQEKEQKHVKFSESLPQQDPTVNVNLKAPQKPPQVSKEEAKTERKLSFITMSERFEHYVDFLQRIQQLNEKAEQIGGLFEKKTGWKFYTPKQISKGSTKFAPEIPLTDIYNKTLTSVLSTAQSKTWSITDIQDFQERFIFDENDMNNIEAMLLKNTKEVRTPELTPTSTVYSDIPNSYVGRWLPKRVDPRVIDLLVPRKSLKFKLDKKRAKYSTPILYYQKENELKIIAEHRFKVQHLMLKRYLYGKLFKDHRLLDLLPHIQQQGNDSLYYNLLRALEGIIPCEAIRDENRRTIIHWKSMFHFVERPHYEEDDFFNDFTSSSAAHRQQHHSMNSEQEQDIEEDCHHATVRDHDSPTRTLTPLDLVQGNHFHNHEDVNSPSSFTNDDELDQHTTIEEQIHTLQQRQQHDDEEEELADDYERS</sequence>
<evidence type="ECO:0000313" key="2">
    <source>
        <dbReference type="EMBL" id="KAG2383025.1"/>
    </source>
</evidence>
<feature type="compositionally biased region" description="Polar residues" evidence="1">
    <location>
        <begin position="258"/>
        <end position="271"/>
    </location>
</feature>
<protein>
    <submittedName>
        <fullName evidence="2">Uncharacterized protein</fullName>
    </submittedName>
</protein>
<name>A0AA88GS07_NAELO</name>
<comment type="caution">
    <text evidence="2">The sequence shown here is derived from an EMBL/GenBank/DDBJ whole genome shotgun (WGS) entry which is preliminary data.</text>
</comment>
<feature type="compositionally biased region" description="Polar residues" evidence="1">
    <location>
        <begin position="50"/>
        <end position="63"/>
    </location>
</feature>
<dbReference type="GeneID" id="68097447"/>
<proteinExistence type="predicted"/>
<evidence type="ECO:0000256" key="1">
    <source>
        <dbReference type="SAM" id="MobiDB-lite"/>
    </source>
</evidence>
<feature type="compositionally biased region" description="Polar residues" evidence="1">
    <location>
        <begin position="185"/>
        <end position="194"/>
    </location>
</feature>
<feature type="region of interest" description="Disordered" evidence="1">
    <location>
        <begin position="690"/>
        <end position="742"/>
    </location>
</feature>
<feature type="region of interest" description="Disordered" evidence="1">
    <location>
        <begin position="1"/>
        <end position="65"/>
    </location>
</feature>
<feature type="compositionally biased region" description="Polar residues" evidence="1">
    <location>
        <begin position="221"/>
        <end position="237"/>
    </location>
</feature>
<feature type="compositionally biased region" description="Acidic residues" evidence="1">
    <location>
        <begin position="729"/>
        <end position="742"/>
    </location>
</feature>
<dbReference type="Proteomes" id="UP000816034">
    <property type="component" value="Unassembled WGS sequence"/>
</dbReference>
<feature type="compositionally biased region" description="Basic and acidic residues" evidence="1">
    <location>
        <begin position="319"/>
        <end position="332"/>
    </location>
</feature>
<feature type="compositionally biased region" description="Basic and acidic residues" evidence="1">
    <location>
        <begin position="710"/>
        <end position="719"/>
    </location>
</feature>